<dbReference type="GeneID" id="92034867"/>
<gene>
    <name evidence="3" type="ORF">J3D65DRAFT_642196</name>
</gene>
<comment type="caution">
    <text evidence="3">The sequence shown here is derived from an EMBL/GenBank/DDBJ whole genome shotgun (WGS) entry which is preliminary data.</text>
</comment>
<feature type="transmembrane region" description="Helical" evidence="2">
    <location>
        <begin position="172"/>
        <end position="200"/>
    </location>
</feature>
<sequence>MMGTAKARNKELGDSWGTVDSSYQDDQGQSSGHGDEPQSRTKAKQSKKRRTNKVSQSWVGVSPGNSTSSLPAATAPRRTRQPTPRTDFGEPQFVMPSPEGSFMQSSAGIRPRRRVSSNVEDDDGSPRVVPTTRRSRPMAKLSRQSEASEEPFTILAPLDWIWKNFVHPMVRLLFSLFVPTFYFLQPILSIMLAIVILFATGRALFDNYFQTSLSPLVTPLTTAFTSICYLPGVAVLRLPLCEPSLPKTAGPVEFDDLVRVQSSFDDVLTAAIQSAGLPAEMKRSENAIRDVRTVVKYSALPSRNELSFEFDGFVSTASRASRELQIFNSNIGKAVDRILSVNKWTLQTIEHVVDVEASQGAIPRLLSHTPILSTLLSPLLGPYSTDTAHRLLLGQYTRHTSVIEAQIATLIGQAQALLSLLDDLDANLDRIHDVTVRDEVTARATRDALLRDIWTLLGGRRADRERNARQLRLLDDVSRYRRSARAHVAAVMLKLQAIGSELESLRERVAAPETAAGAAAAAVDPDDLFDAPGLGGVDGKAPGAPFAITLHIENIQRGVERLERQRREHSEESIRAIDRVHGSGGGAASSVDEGHMIGDKRG</sequence>
<reference evidence="3 4" key="1">
    <citation type="submission" date="2024-04" db="EMBL/GenBank/DDBJ databases">
        <title>Phyllosticta paracitricarpa is synonymous to the EU quarantine fungus P. citricarpa based on phylogenomic analyses.</title>
        <authorList>
            <consortium name="Lawrence Berkeley National Laboratory"/>
            <person name="Van ingen-buijs V.A."/>
            <person name="Van westerhoven A.C."/>
            <person name="Haridas S."/>
            <person name="Skiadas P."/>
            <person name="Martin F."/>
            <person name="Groenewald J.Z."/>
            <person name="Crous P.W."/>
            <person name="Seidl M.F."/>
        </authorList>
    </citation>
    <scope>NUCLEOTIDE SEQUENCE [LARGE SCALE GENOMIC DNA]</scope>
    <source>
        <strain evidence="3 4">CPC 17464</strain>
    </source>
</reference>
<feature type="compositionally biased region" description="Basic and acidic residues" evidence="1">
    <location>
        <begin position="592"/>
        <end position="602"/>
    </location>
</feature>
<evidence type="ECO:0000256" key="2">
    <source>
        <dbReference type="SAM" id="Phobius"/>
    </source>
</evidence>
<keyword evidence="4" id="KW-1185">Reference proteome</keyword>
<evidence type="ECO:0000313" key="4">
    <source>
        <dbReference type="Proteomes" id="UP001360953"/>
    </source>
</evidence>
<evidence type="ECO:0000313" key="3">
    <source>
        <dbReference type="EMBL" id="KAK7529505.1"/>
    </source>
</evidence>
<feature type="compositionally biased region" description="Basic and acidic residues" evidence="1">
    <location>
        <begin position="564"/>
        <end position="581"/>
    </location>
</feature>
<keyword evidence="2" id="KW-0472">Membrane</keyword>
<name>A0ABR1L4A3_9PEZI</name>
<feature type="compositionally biased region" description="Low complexity" evidence="1">
    <location>
        <begin position="71"/>
        <end position="86"/>
    </location>
</feature>
<organism evidence="3 4">
    <name type="scientific">Phyllosticta citribraziliensis</name>
    <dbReference type="NCBI Taxonomy" id="989973"/>
    <lineage>
        <taxon>Eukaryota</taxon>
        <taxon>Fungi</taxon>
        <taxon>Dikarya</taxon>
        <taxon>Ascomycota</taxon>
        <taxon>Pezizomycotina</taxon>
        <taxon>Dothideomycetes</taxon>
        <taxon>Dothideomycetes incertae sedis</taxon>
        <taxon>Botryosphaeriales</taxon>
        <taxon>Phyllostictaceae</taxon>
        <taxon>Phyllosticta</taxon>
    </lineage>
</organism>
<evidence type="ECO:0000256" key="1">
    <source>
        <dbReference type="SAM" id="MobiDB-lite"/>
    </source>
</evidence>
<feature type="region of interest" description="Disordered" evidence="1">
    <location>
        <begin position="564"/>
        <end position="602"/>
    </location>
</feature>
<feature type="region of interest" description="Disordered" evidence="1">
    <location>
        <begin position="1"/>
        <end position="144"/>
    </location>
</feature>
<protein>
    <submittedName>
        <fullName evidence="3">Uncharacterized protein</fullName>
    </submittedName>
</protein>
<accession>A0ABR1L4A3</accession>
<feature type="compositionally biased region" description="Polar residues" evidence="1">
    <location>
        <begin position="53"/>
        <end position="70"/>
    </location>
</feature>
<feature type="compositionally biased region" description="Basic residues" evidence="1">
    <location>
        <begin position="41"/>
        <end position="52"/>
    </location>
</feature>
<proteinExistence type="predicted"/>
<dbReference type="RefSeq" id="XP_066649955.1">
    <property type="nucleotide sequence ID" value="XM_066801961.1"/>
</dbReference>
<feature type="compositionally biased region" description="Low complexity" evidence="1">
    <location>
        <begin position="20"/>
        <end position="32"/>
    </location>
</feature>
<keyword evidence="2" id="KW-0812">Transmembrane</keyword>
<dbReference type="Proteomes" id="UP001360953">
    <property type="component" value="Unassembled WGS sequence"/>
</dbReference>
<dbReference type="EMBL" id="JBBPEH010000016">
    <property type="protein sequence ID" value="KAK7529505.1"/>
    <property type="molecule type" value="Genomic_DNA"/>
</dbReference>
<keyword evidence="2" id="KW-1133">Transmembrane helix</keyword>